<evidence type="ECO:0000259" key="1">
    <source>
        <dbReference type="Pfam" id="PF24809"/>
    </source>
</evidence>
<gene>
    <name evidence="2" type="ORF">BDV30DRAFT_243501</name>
</gene>
<evidence type="ECO:0000313" key="3">
    <source>
        <dbReference type="Proteomes" id="UP000326289"/>
    </source>
</evidence>
<evidence type="ECO:0000313" key="2">
    <source>
        <dbReference type="EMBL" id="KAB8268303.1"/>
    </source>
</evidence>
<organism evidence="2 3">
    <name type="scientific">Aspergillus minisclerotigenes</name>
    <dbReference type="NCBI Taxonomy" id="656917"/>
    <lineage>
        <taxon>Eukaryota</taxon>
        <taxon>Fungi</taxon>
        <taxon>Dikarya</taxon>
        <taxon>Ascomycota</taxon>
        <taxon>Pezizomycotina</taxon>
        <taxon>Eurotiomycetes</taxon>
        <taxon>Eurotiomycetidae</taxon>
        <taxon>Eurotiales</taxon>
        <taxon>Aspergillaceae</taxon>
        <taxon>Aspergillus</taxon>
        <taxon>Aspergillus subgen. Circumdati</taxon>
    </lineage>
</organism>
<dbReference type="Proteomes" id="UP000326289">
    <property type="component" value="Unassembled WGS sequence"/>
</dbReference>
<sequence length="249" mass="28678">MKPNRQKRADSSFSLQEALNEFYNAGNQKCKDATARAHDVFQLADKANSKQPTFLEKSGACLHSMEYFAAFLDVGVTSSAKKPSALVWGCSKYLLVAALRSPCYLQKVAEMFYNIGDFGDMEIRQYWPSLFTTPHVHQKIPFLYVRVVLCCARAMQAITRKRESLRHLIPDIMIKPFEFSYDASLSKFQQHRQEFLAEAKNTRFMQQCEPLLREVSEVSQEQRSSSFNFGLDRDKTVITMEEKLVAPMW</sequence>
<dbReference type="InterPro" id="IPR056125">
    <property type="entry name" value="DUF7708"/>
</dbReference>
<protein>
    <recommendedName>
        <fullName evidence="1">DUF7708 domain-containing protein</fullName>
    </recommendedName>
</protein>
<accession>A0A5N6ISV5</accession>
<dbReference type="Pfam" id="PF24809">
    <property type="entry name" value="DUF7708"/>
    <property type="match status" value="1"/>
</dbReference>
<keyword evidence="3" id="KW-1185">Reference proteome</keyword>
<dbReference type="EMBL" id="ML732873">
    <property type="protein sequence ID" value="KAB8268303.1"/>
    <property type="molecule type" value="Genomic_DNA"/>
</dbReference>
<dbReference type="AlphaFoldDB" id="A0A5N6ISV5"/>
<feature type="domain" description="DUF7708" evidence="1">
    <location>
        <begin position="67"/>
        <end position="200"/>
    </location>
</feature>
<proteinExistence type="predicted"/>
<name>A0A5N6ISV5_9EURO</name>
<reference evidence="2 3" key="1">
    <citation type="submission" date="2019-04" db="EMBL/GenBank/DDBJ databases">
        <title>Fungal friends and foes A comparative genomics study of 23 Aspergillus species from section Flavi.</title>
        <authorList>
            <consortium name="DOE Joint Genome Institute"/>
            <person name="Kjaerbolling I."/>
            <person name="Vesth T.C."/>
            <person name="Frisvad J.C."/>
            <person name="Nybo J.L."/>
            <person name="Theobald S."/>
            <person name="Kildgaard S."/>
            <person name="Petersen T.I."/>
            <person name="Kuo A."/>
            <person name="Sato A."/>
            <person name="Lyhne E.K."/>
            <person name="Kogle M.E."/>
            <person name="Wiebenga A."/>
            <person name="Kun R.S."/>
            <person name="Lubbers R.J."/>
            <person name="Makela M.R."/>
            <person name="Barry K."/>
            <person name="Chovatia M."/>
            <person name="Clum A."/>
            <person name="Daum C."/>
            <person name="Haridas S."/>
            <person name="He G."/>
            <person name="LaButti K."/>
            <person name="Lipzen A."/>
            <person name="Mondo S."/>
            <person name="Pangilinan J."/>
            <person name="Riley R."/>
            <person name="Salamov A."/>
            <person name="Simmons B.A."/>
            <person name="Magnuson J.K."/>
            <person name="Henrissat B."/>
            <person name="Mortensen U.H."/>
            <person name="Larsen T.O."/>
            <person name="De vries R.P."/>
            <person name="Grigoriev I.V."/>
            <person name="Machida M."/>
            <person name="Baker S.E."/>
            <person name="Andersen M.R."/>
        </authorList>
    </citation>
    <scope>NUCLEOTIDE SEQUENCE [LARGE SCALE GENOMIC DNA]</scope>
    <source>
        <strain evidence="2 3">CBS 117635</strain>
    </source>
</reference>